<feature type="region of interest" description="Disordered" evidence="1">
    <location>
        <begin position="1"/>
        <end position="28"/>
    </location>
</feature>
<protein>
    <submittedName>
        <fullName evidence="2">Uncharacterized protein</fullName>
    </submittedName>
</protein>
<proteinExistence type="predicted"/>
<evidence type="ECO:0000313" key="2">
    <source>
        <dbReference type="EMBL" id="GBP09676.1"/>
    </source>
</evidence>
<organism evidence="2 3">
    <name type="scientific">Eumeta variegata</name>
    <name type="common">Bagworm moth</name>
    <name type="synonym">Eumeta japonica</name>
    <dbReference type="NCBI Taxonomy" id="151549"/>
    <lineage>
        <taxon>Eukaryota</taxon>
        <taxon>Metazoa</taxon>
        <taxon>Ecdysozoa</taxon>
        <taxon>Arthropoda</taxon>
        <taxon>Hexapoda</taxon>
        <taxon>Insecta</taxon>
        <taxon>Pterygota</taxon>
        <taxon>Neoptera</taxon>
        <taxon>Endopterygota</taxon>
        <taxon>Lepidoptera</taxon>
        <taxon>Glossata</taxon>
        <taxon>Ditrysia</taxon>
        <taxon>Tineoidea</taxon>
        <taxon>Psychidae</taxon>
        <taxon>Oiketicinae</taxon>
        <taxon>Eumeta</taxon>
    </lineage>
</organism>
<keyword evidence="3" id="KW-1185">Reference proteome</keyword>
<accession>A0A4C1T660</accession>
<sequence>MTRSGIGIDSRTESRIKTGTGREIGNGSEKERFWNHKNKLAGDSRDGCVPPHLQVATVFRNEIVASKARGGRKAVEASAGAAADRYILFYRCGRWASNFLGAITKSPAVTGRYLSPISRPTDRAGVIEAIRPTVRRP</sequence>
<dbReference type="EMBL" id="BGZK01000036">
    <property type="protein sequence ID" value="GBP09676.1"/>
    <property type="molecule type" value="Genomic_DNA"/>
</dbReference>
<reference evidence="2 3" key="1">
    <citation type="journal article" date="2019" name="Commun. Biol.">
        <title>The bagworm genome reveals a unique fibroin gene that provides high tensile strength.</title>
        <authorList>
            <person name="Kono N."/>
            <person name="Nakamura H."/>
            <person name="Ohtoshi R."/>
            <person name="Tomita M."/>
            <person name="Numata K."/>
            <person name="Arakawa K."/>
        </authorList>
    </citation>
    <scope>NUCLEOTIDE SEQUENCE [LARGE SCALE GENOMIC DNA]</scope>
</reference>
<dbReference type="Proteomes" id="UP000299102">
    <property type="component" value="Unassembled WGS sequence"/>
</dbReference>
<evidence type="ECO:0000313" key="3">
    <source>
        <dbReference type="Proteomes" id="UP000299102"/>
    </source>
</evidence>
<dbReference type="AlphaFoldDB" id="A0A4C1T660"/>
<comment type="caution">
    <text evidence="2">The sequence shown here is derived from an EMBL/GenBank/DDBJ whole genome shotgun (WGS) entry which is preliminary data.</text>
</comment>
<evidence type="ECO:0000256" key="1">
    <source>
        <dbReference type="SAM" id="MobiDB-lite"/>
    </source>
</evidence>
<name>A0A4C1T660_EUMVA</name>
<gene>
    <name evidence="2" type="ORF">EVAR_76646_1</name>
</gene>